<dbReference type="EMBL" id="MRZV01000044">
    <property type="protein sequence ID" value="PIK60926.1"/>
    <property type="molecule type" value="Genomic_DNA"/>
</dbReference>
<dbReference type="NCBIfam" id="TIGR00116">
    <property type="entry name" value="tsf"/>
    <property type="match status" value="1"/>
</dbReference>
<keyword evidence="9" id="KW-1185">Reference proteome</keyword>
<name>A0A2G8LKY8_STIJA</name>
<dbReference type="AlphaFoldDB" id="A0A2G8LKY8"/>
<keyword evidence="4 5" id="KW-0496">Mitochondrion</keyword>
<keyword evidence="3 5" id="KW-0648">Protein biosynthesis</keyword>
<dbReference type="PANTHER" id="PTHR11741">
    <property type="entry name" value="ELONGATION FACTOR TS"/>
    <property type="match status" value="1"/>
</dbReference>
<evidence type="ECO:0000313" key="8">
    <source>
        <dbReference type="EMBL" id="PIK60926.1"/>
    </source>
</evidence>
<evidence type="ECO:0000256" key="6">
    <source>
        <dbReference type="RuleBase" id="RU000642"/>
    </source>
</evidence>
<dbReference type="SUPFAM" id="SSF46934">
    <property type="entry name" value="UBA-like"/>
    <property type="match status" value="1"/>
</dbReference>
<accession>A0A2G8LKY8</accession>
<proteinExistence type="inferred from homology"/>
<dbReference type="GO" id="GO:0005739">
    <property type="term" value="C:mitochondrion"/>
    <property type="evidence" value="ECO:0007669"/>
    <property type="project" value="UniProtKB-SubCell"/>
</dbReference>
<evidence type="ECO:0000256" key="5">
    <source>
        <dbReference type="HAMAP-Rule" id="MF_03135"/>
    </source>
</evidence>
<dbReference type="InterPro" id="IPR014039">
    <property type="entry name" value="Transl_elong_EFTs/EF1B_dimer"/>
</dbReference>
<comment type="similarity">
    <text evidence="1 5 6">Belongs to the EF-Ts family.</text>
</comment>
<evidence type="ECO:0000256" key="1">
    <source>
        <dbReference type="ARBA" id="ARBA00005532"/>
    </source>
</evidence>
<dbReference type="Gene3D" id="3.30.479.20">
    <property type="entry name" value="Elongation factor Ts, dimerisation domain"/>
    <property type="match status" value="2"/>
</dbReference>
<sequence length="298" mass="32564">MASIATNLYNSAAATMWVRKSVHLGLNRLFHQTSSSSSSVKGNLSKLRKKTGFSFINCKKALEKFENDIEKAEVWLKEQAQKEGWSKATKLKDRATAQGLIGLICQDQCATMVEVNCETDFVARNNKFQHFVGQAASSTLAECKKMNDSSEKAVKKILSADELKNIPVIQESKSLGELLVLTIGQIGENMSLRRGIFINAPSGSIIGSYVHSALANPKSSPSGKFTLGKYAALVLFRRTGETQSGTPSSDIGRRLSQHVVGMNPKIIGEYKPPTAEGKYGKPKGSPNNYQDVLKYMPI</sequence>
<dbReference type="GO" id="GO:0003746">
    <property type="term" value="F:translation elongation factor activity"/>
    <property type="evidence" value="ECO:0007669"/>
    <property type="project" value="UniProtKB-UniRule"/>
</dbReference>
<dbReference type="InterPro" id="IPR036402">
    <property type="entry name" value="EF-Ts_dimer_sf"/>
</dbReference>
<evidence type="ECO:0000313" key="9">
    <source>
        <dbReference type="Proteomes" id="UP000230750"/>
    </source>
</evidence>
<dbReference type="PROSITE" id="PS01126">
    <property type="entry name" value="EF_TS_1"/>
    <property type="match status" value="1"/>
</dbReference>
<comment type="caution">
    <text evidence="8">The sequence shown here is derived from an EMBL/GenBank/DDBJ whole genome shotgun (WGS) entry which is preliminary data.</text>
</comment>
<dbReference type="Pfam" id="PF00889">
    <property type="entry name" value="EF_TS"/>
    <property type="match status" value="1"/>
</dbReference>
<evidence type="ECO:0000256" key="3">
    <source>
        <dbReference type="ARBA" id="ARBA00022917"/>
    </source>
</evidence>
<evidence type="ECO:0000256" key="4">
    <source>
        <dbReference type="ARBA" id="ARBA00023128"/>
    </source>
</evidence>
<protein>
    <recommendedName>
        <fullName evidence="5">Elongation factor Ts, mitochondrial</fullName>
        <shortName evidence="5">EF-Ts</shortName>
        <shortName evidence="5">EF-TsMt</shortName>
    </recommendedName>
</protein>
<dbReference type="OrthoDB" id="277235at2759"/>
<dbReference type="PANTHER" id="PTHR11741:SF0">
    <property type="entry name" value="ELONGATION FACTOR TS, MITOCHONDRIAL"/>
    <property type="match status" value="1"/>
</dbReference>
<dbReference type="PROSITE" id="PS01127">
    <property type="entry name" value="EF_TS_2"/>
    <property type="match status" value="1"/>
</dbReference>
<dbReference type="FunFam" id="1.10.8.10:FF:000031">
    <property type="entry name" value="Elongation factor Ts, mitochondrial"/>
    <property type="match status" value="1"/>
</dbReference>
<organism evidence="8 9">
    <name type="scientific">Stichopus japonicus</name>
    <name type="common">Sea cucumber</name>
    <dbReference type="NCBI Taxonomy" id="307972"/>
    <lineage>
        <taxon>Eukaryota</taxon>
        <taxon>Metazoa</taxon>
        <taxon>Echinodermata</taxon>
        <taxon>Eleutherozoa</taxon>
        <taxon>Echinozoa</taxon>
        <taxon>Holothuroidea</taxon>
        <taxon>Aspidochirotacea</taxon>
        <taxon>Aspidochirotida</taxon>
        <taxon>Stichopodidae</taxon>
        <taxon>Apostichopus</taxon>
    </lineage>
</organism>
<keyword evidence="2 5" id="KW-0251">Elongation factor</keyword>
<dbReference type="InterPro" id="IPR018101">
    <property type="entry name" value="Transl_elong_Ts_CS"/>
</dbReference>
<dbReference type="GO" id="GO:0070125">
    <property type="term" value="P:mitochondrial translational elongation"/>
    <property type="evidence" value="ECO:0007669"/>
    <property type="project" value="TreeGrafter"/>
</dbReference>
<dbReference type="STRING" id="307972.A0A2G8LKY8"/>
<comment type="subcellular location">
    <subcellularLocation>
        <location evidence="5">Mitochondrion</location>
    </subcellularLocation>
</comment>
<comment type="function">
    <text evidence="5 6">Associates with the EF-Tu.GDP complex and induces the exchange of GDP to GTP. It remains bound to the aminoacyl-tRNA.EF-Tu.GTP complex up to the GTP hydrolysis stage on the ribosome.</text>
</comment>
<evidence type="ECO:0000256" key="2">
    <source>
        <dbReference type="ARBA" id="ARBA00022768"/>
    </source>
</evidence>
<evidence type="ECO:0000259" key="7">
    <source>
        <dbReference type="Pfam" id="PF00889"/>
    </source>
</evidence>
<reference evidence="8 9" key="1">
    <citation type="journal article" date="2017" name="PLoS Biol.">
        <title>The sea cucumber genome provides insights into morphological evolution and visceral regeneration.</title>
        <authorList>
            <person name="Zhang X."/>
            <person name="Sun L."/>
            <person name="Yuan J."/>
            <person name="Sun Y."/>
            <person name="Gao Y."/>
            <person name="Zhang L."/>
            <person name="Li S."/>
            <person name="Dai H."/>
            <person name="Hamel J.F."/>
            <person name="Liu C."/>
            <person name="Yu Y."/>
            <person name="Liu S."/>
            <person name="Lin W."/>
            <person name="Guo K."/>
            <person name="Jin S."/>
            <person name="Xu P."/>
            <person name="Storey K.B."/>
            <person name="Huan P."/>
            <person name="Zhang T."/>
            <person name="Zhou Y."/>
            <person name="Zhang J."/>
            <person name="Lin C."/>
            <person name="Li X."/>
            <person name="Xing L."/>
            <person name="Huo D."/>
            <person name="Sun M."/>
            <person name="Wang L."/>
            <person name="Mercier A."/>
            <person name="Li F."/>
            <person name="Yang H."/>
            <person name="Xiang J."/>
        </authorList>
    </citation>
    <scope>NUCLEOTIDE SEQUENCE [LARGE SCALE GENOMIC DNA]</scope>
    <source>
        <strain evidence="8">Shaxun</strain>
        <tissue evidence="8">Muscle</tissue>
    </source>
</reference>
<dbReference type="InterPro" id="IPR009060">
    <property type="entry name" value="UBA-like_sf"/>
</dbReference>
<dbReference type="HAMAP" id="MF_00050">
    <property type="entry name" value="EF_Ts"/>
    <property type="match status" value="1"/>
</dbReference>
<dbReference type="Gene3D" id="1.10.8.10">
    <property type="entry name" value="DNA helicase RuvA subunit, C-terminal domain"/>
    <property type="match status" value="1"/>
</dbReference>
<dbReference type="Proteomes" id="UP000230750">
    <property type="component" value="Unassembled WGS sequence"/>
</dbReference>
<dbReference type="CDD" id="cd14275">
    <property type="entry name" value="UBA_EF-Ts"/>
    <property type="match status" value="1"/>
</dbReference>
<feature type="domain" description="Translation elongation factor EFTs/EF1B dimerisation" evidence="7">
    <location>
        <begin position="110"/>
        <end position="269"/>
    </location>
</feature>
<dbReference type="Pfam" id="PF25025">
    <property type="entry name" value="EF-Ts_N"/>
    <property type="match status" value="1"/>
</dbReference>
<gene>
    <name evidence="8" type="ORF">BSL78_02100</name>
</gene>
<dbReference type="InterPro" id="IPR001816">
    <property type="entry name" value="Transl_elong_EFTs/EF1B"/>
</dbReference>
<dbReference type="SUPFAM" id="SSF54713">
    <property type="entry name" value="Elongation factor Ts (EF-Ts), dimerisation domain"/>
    <property type="match status" value="2"/>
</dbReference>